<dbReference type="KEGG" id="erz:ER308_15210"/>
<name>A0A411YI31_9ACTN</name>
<dbReference type="Pfam" id="PF13784">
    <property type="entry name" value="Fic_N"/>
    <property type="match status" value="1"/>
</dbReference>
<evidence type="ECO:0000313" key="3">
    <source>
        <dbReference type="EMBL" id="QBI20779.1"/>
    </source>
</evidence>
<gene>
    <name evidence="3" type="ORF">ER308_15210</name>
</gene>
<feature type="region of interest" description="Disordered" evidence="1">
    <location>
        <begin position="144"/>
        <end position="168"/>
    </location>
</feature>
<sequence>MDRTRFVSNRFGRLEQGLGPYDLLSFHPEPLPRTLDLDSSLVNMLSSADRALGRLAGVGRLLPNPHLLVTPYVTREALASSRIEGTQASLSDVFSAAIGGAEAGADTDEVRNYVHAMEYGLERLATLPISVRFMEELHGELMSGVRGQERQPGEVRSSPNWIGSPDNRPETAVFVPVLRPAPRGEGARRHRRVAGLLHHRGESQAIDAVERGERLVDLRYADDLCRVSPPSGLFLRARGEAAPIRVARPVAASAARSASESAQGRAASR</sequence>
<accession>A0A411YI31</accession>
<dbReference type="InterPro" id="IPR036597">
    <property type="entry name" value="Fido-like_dom_sf"/>
</dbReference>
<proteinExistence type="predicted"/>
<dbReference type="Proteomes" id="UP000291469">
    <property type="component" value="Chromosome"/>
</dbReference>
<evidence type="ECO:0000256" key="1">
    <source>
        <dbReference type="SAM" id="MobiDB-lite"/>
    </source>
</evidence>
<organism evidence="3 4">
    <name type="scientific">Egibacter rhizosphaerae</name>
    <dbReference type="NCBI Taxonomy" id="1670831"/>
    <lineage>
        <taxon>Bacteria</taxon>
        <taxon>Bacillati</taxon>
        <taxon>Actinomycetota</taxon>
        <taxon>Nitriliruptoria</taxon>
        <taxon>Egibacterales</taxon>
        <taxon>Egibacteraceae</taxon>
        <taxon>Egibacter</taxon>
    </lineage>
</organism>
<dbReference type="OrthoDB" id="9813719at2"/>
<evidence type="ECO:0000313" key="4">
    <source>
        <dbReference type="Proteomes" id="UP000291469"/>
    </source>
</evidence>
<protein>
    <recommendedName>
        <fullName evidence="2">Fic/DOC N-terminal domain-containing protein</fullName>
    </recommendedName>
</protein>
<dbReference type="EMBL" id="CP036402">
    <property type="protein sequence ID" value="QBI20779.1"/>
    <property type="molecule type" value="Genomic_DNA"/>
</dbReference>
<feature type="domain" description="Fic/DOC N-terminal" evidence="2">
    <location>
        <begin position="44"/>
        <end position="122"/>
    </location>
</feature>
<dbReference type="Gene3D" id="1.10.3290.10">
    <property type="entry name" value="Fido-like domain"/>
    <property type="match status" value="1"/>
</dbReference>
<evidence type="ECO:0000259" key="2">
    <source>
        <dbReference type="Pfam" id="PF13784"/>
    </source>
</evidence>
<feature type="region of interest" description="Disordered" evidence="1">
    <location>
        <begin position="250"/>
        <end position="269"/>
    </location>
</feature>
<dbReference type="InterPro" id="IPR025758">
    <property type="entry name" value="Fic/DOC_N"/>
</dbReference>
<keyword evidence="4" id="KW-1185">Reference proteome</keyword>
<dbReference type="SUPFAM" id="SSF140931">
    <property type="entry name" value="Fic-like"/>
    <property type="match status" value="1"/>
</dbReference>
<reference evidence="3 4" key="1">
    <citation type="submission" date="2019-01" db="EMBL/GenBank/DDBJ databases">
        <title>Egibacter rhizosphaerae EGI 80759T.</title>
        <authorList>
            <person name="Chen D.-D."/>
            <person name="Tian Y."/>
            <person name="Jiao J.-Y."/>
            <person name="Zhang X.-T."/>
            <person name="Zhang Y.-G."/>
            <person name="Zhang Y."/>
            <person name="Xiao M."/>
            <person name="Shu W.-S."/>
            <person name="Li W.-J."/>
        </authorList>
    </citation>
    <scope>NUCLEOTIDE SEQUENCE [LARGE SCALE GENOMIC DNA]</scope>
    <source>
        <strain evidence="3 4">EGI 80759</strain>
    </source>
</reference>
<dbReference type="AlphaFoldDB" id="A0A411YI31"/>